<reference evidence="10 11" key="1">
    <citation type="journal article" date="2008" name="Nature">
        <title>The genome of Laccaria bicolor provides insights into mycorrhizal symbiosis.</title>
        <authorList>
            <person name="Martin F."/>
            <person name="Aerts A."/>
            <person name="Ahren D."/>
            <person name="Brun A."/>
            <person name="Danchin E.G.J."/>
            <person name="Duchaussoy F."/>
            <person name="Gibon J."/>
            <person name="Kohler A."/>
            <person name="Lindquist E."/>
            <person name="Pereda V."/>
            <person name="Salamov A."/>
            <person name="Shapiro H.J."/>
            <person name="Wuyts J."/>
            <person name="Blaudez D."/>
            <person name="Buee M."/>
            <person name="Brokstein P."/>
            <person name="Canbaeck B."/>
            <person name="Cohen D."/>
            <person name="Courty P.E."/>
            <person name="Coutinho P.M."/>
            <person name="Delaruelle C."/>
            <person name="Detter J.C."/>
            <person name="Deveau A."/>
            <person name="DiFazio S."/>
            <person name="Duplessis S."/>
            <person name="Fraissinet-Tachet L."/>
            <person name="Lucic E."/>
            <person name="Frey-Klett P."/>
            <person name="Fourrey C."/>
            <person name="Feussner I."/>
            <person name="Gay G."/>
            <person name="Grimwood J."/>
            <person name="Hoegger P.J."/>
            <person name="Jain P."/>
            <person name="Kilaru S."/>
            <person name="Labbe J."/>
            <person name="Lin Y.C."/>
            <person name="Legue V."/>
            <person name="Le Tacon F."/>
            <person name="Marmeisse R."/>
            <person name="Melayah D."/>
            <person name="Montanini B."/>
            <person name="Muratet M."/>
            <person name="Nehls U."/>
            <person name="Niculita-Hirzel H."/>
            <person name="Oudot-Le Secq M.P."/>
            <person name="Peter M."/>
            <person name="Quesneville H."/>
            <person name="Rajashekar B."/>
            <person name="Reich M."/>
            <person name="Rouhier N."/>
            <person name="Schmutz J."/>
            <person name="Yin T."/>
            <person name="Chalot M."/>
            <person name="Henrissat B."/>
            <person name="Kuees U."/>
            <person name="Lucas S."/>
            <person name="Van de Peer Y."/>
            <person name="Podila G.K."/>
            <person name="Polle A."/>
            <person name="Pukkila P.J."/>
            <person name="Richardson P.M."/>
            <person name="Rouze P."/>
            <person name="Sanders I.R."/>
            <person name="Stajich J.E."/>
            <person name="Tunlid A."/>
            <person name="Tuskan G."/>
            <person name="Grigoriev I.V."/>
        </authorList>
    </citation>
    <scope>NUCLEOTIDE SEQUENCE [LARGE SCALE GENOMIC DNA]</scope>
    <source>
        <strain evidence="11">S238N-H82 / ATCC MYA-4686</strain>
    </source>
</reference>
<evidence type="ECO:0000256" key="6">
    <source>
        <dbReference type="ARBA" id="ARBA00022833"/>
    </source>
</evidence>
<keyword evidence="1" id="KW-0808">Transferase</keyword>
<dbReference type="Pfam" id="PF01485">
    <property type="entry name" value="IBR"/>
    <property type="match status" value="1"/>
</dbReference>
<evidence type="ECO:0000256" key="1">
    <source>
        <dbReference type="ARBA" id="ARBA00022679"/>
    </source>
</evidence>
<keyword evidence="11" id="KW-1185">Reference proteome</keyword>
<dbReference type="InterPro" id="IPR002035">
    <property type="entry name" value="VWF_A"/>
</dbReference>
<evidence type="ECO:0000313" key="11">
    <source>
        <dbReference type="Proteomes" id="UP000001194"/>
    </source>
</evidence>
<feature type="domain" description="VWFA" evidence="8">
    <location>
        <begin position="157"/>
        <end position="346"/>
    </location>
</feature>
<dbReference type="Pfam" id="PF00092">
    <property type="entry name" value="VWA"/>
    <property type="match status" value="1"/>
</dbReference>
<feature type="domain" description="RING-type" evidence="9">
    <location>
        <begin position="361"/>
        <end position="607"/>
    </location>
</feature>
<keyword evidence="6" id="KW-0862">Zinc</keyword>
<evidence type="ECO:0000256" key="2">
    <source>
        <dbReference type="ARBA" id="ARBA00022723"/>
    </source>
</evidence>
<dbReference type="PANTHER" id="PTHR34706">
    <property type="entry name" value="SLR1338 PROTEIN"/>
    <property type="match status" value="1"/>
</dbReference>
<keyword evidence="3" id="KW-0677">Repeat</keyword>
<evidence type="ECO:0000256" key="4">
    <source>
        <dbReference type="ARBA" id="ARBA00022771"/>
    </source>
</evidence>
<dbReference type="GO" id="GO:0016740">
    <property type="term" value="F:transferase activity"/>
    <property type="evidence" value="ECO:0007669"/>
    <property type="project" value="UniProtKB-KW"/>
</dbReference>
<dbReference type="GO" id="GO:0008270">
    <property type="term" value="F:zinc ion binding"/>
    <property type="evidence" value="ECO:0007669"/>
    <property type="project" value="UniProtKB-KW"/>
</dbReference>
<dbReference type="InterPro" id="IPR013083">
    <property type="entry name" value="Znf_RING/FYVE/PHD"/>
</dbReference>
<dbReference type="AlphaFoldDB" id="B0CZQ2"/>
<dbReference type="RefSeq" id="XP_001876921.1">
    <property type="nucleotide sequence ID" value="XM_001876886.1"/>
</dbReference>
<evidence type="ECO:0000256" key="7">
    <source>
        <dbReference type="SAM" id="MobiDB-lite"/>
    </source>
</evidence>
<dbReference type="PANTHER" id="PTHR34706:SF1">
    <property type="entry name" value="VWFA DOMAIN-CONTAINING PROTEIN"/>
    <property type="match status" value="1"/>
</dbReference>
<dbReference type="Proteomes" id="UP000001194">
    <property type="component" value="Unassembled WGS sequence"/>
</dbReference>
<evidence type="ECO:0000256" key="5">
    <source>
        <dbReference type="ARBA" id="ARBA00022786"/>
    </source>
</evidence>
<dbReference type="Gene3D" id="3.30.40.10">
    <property type="entry name" value="Zinc/RING finger domain, C3HC4 (zinc finger)"/>
    <property type="match status" value="1"/>
</dbReference>
<dbReference type="InterPro" id="IPR002867">
    <property type="entry name" value="IBR_dom"/>
</dbReference>
<evidence type="ECO:0000259" key="8">
    <source>
        <dbReference type="PROSITE" id="PS50234"/>
    </source>
</evidence>
<dbReference type="KEGG" id="lbc:LACBIDRAFT_292698"/>
<dbReference type="InterPro" id="IPR044066">
    <property type="entry name" value="TRIAD_supradom"/>
</dbReference>
<name>B0CZQ2_LACBS</name>
<dbReference type="SUPFAM" id="SSF57850">
    <property type="entry name" value="RING/U-box"/>
    <property type="match status" value="1"/>
</dbReference>
<dbReference type="SUPFAM" id="SSF53300">
    <property type="entry name" value="vWA-like"/>
    <property type="match status" value="1"/>
</dbReference>
<dbReference type="GeneID" id="6072248"/>
<evidence type="ECO:0000256" key="3">
    <source>
        <dbReference type="ARBA" id="ARBA00022737"/>
    </source>
</evidence>
<dbReference type="InterPro" id="IPR036465">
    <property type="entry name" value="vWFA_dom_sf"/>
</dbReference>
<dbReference type="PROSITE" id="PS50234">
    <property type="entry name" value="VWFA"/>
    <property type="match status" value="1"/>
</dbReference>
<evidence type="ECO:0000259" key="9">
    <source>
        <dbReference type="PROSITE" id="PS51873"/>
    </source>
</evidence>
<dbReference type="HOGENOM" id="CLU_267968_0_0_1"/>
<dbReference type="CDD" id="cd20335">
    <property type="entry name" value="BRcat_RBR"/>
    <property type="match status" value="1"/>
</dbReference>
<feature type="compositionally biased region" description="Low complexity" evidence="7">
    <location>
        <begin position="123"/>
        <end position="137"/>
    </location>
</feature>
<dbReference type="Gene3D" id="3.40.50.410">
    <property type="entry name" value="von Willebrand factor, type A domain"/>
    <property type="match status" value="1"/>
</dbReference>
<accession>B0CZQ2</accession>
<evidence type="ECO:0000313" key="10">
    <source>
        <dbReference type="EMBL" id="EDR12657.1"/>
    </source>
</evidence>
<proteinExistence type="predicted"/>
<gene>
    <name evidence="10" type="ORF">LACBIDRAFT_292698</name>
</gene>
<dbReference type="OrthoDB" id="2142040at2759"/>
<keyword evidence="5" id="KW-0833">Ubl conjugation pathway</keyword>
<protein>
    <submittedName>
        <fullName evidence="10">Predicted protein</fullName>
    </submittedName>
</protein>
<dbReference type="InParanoid" id="B0CZQ2"/>
<organism evidence="11">
    <name type="scientific">Laccaria bicolor (strain S238N-H82 / ATCC MYA-4686)</name>
    <name type="common">Bicoloured deceiver</name>
    <name type="synonym">Laccaria laccata var. bicolor</name>
    <dbReference type="NCBI Taxonomy" id="486041"/>
    <lineage>
        <taxon>Eukaryota</taxon>
        <taxon>Fungi</taxon>
        <taxon>Dikarya</taxon>
        <taxon>Basidiomycota</taxon>
        <taxon>Agaricomycotina</taxon>
        <taxon>Agaricomycetes</taxon>
        <taxon>Agaricomycetidae</taxon>
        <taxon>Agaricales</taxon>
        <taxon>Agaricineae</taxon>
        <taxon>Hydnangiaceae</taxon>
        <taxon>Laccaria</taxon>
    </lineage>
</organism>
<dbReference type="SMART" id="SM00327">
    <property type="entry name" value="VWA"/>
    <property type="match status" value="1"/>
</dbReference>
<dbReference type="PROSITE" id="PS51873">
    <property type="entry name" value="TRIAD"/>
    <property type="match status" value="1"/>
</dbReference>
<feature type="region of interest" description="Disordered" evidence="7">
    <location>
        <begin position="116"/>
        <end position="137"/>
    </location>
</feature>
<keyword evidence="4" id="KW-0863">Zinc-finger</keyword>
<dbReference type="STRING" id="486041.B0CZQ2"/>
<keyword evidence="2" id="KW-0479">Metal-binding</keyword>
<dbReference type="EMBL" id="DS547094">
    <property type="protein sequence ID" value="EDR12657.1"/>
    <property type="molecule type" value="Genomic_DNA"/>
</dbReference>
<sequence>MVYLNEDTEPNLLAVDRPTQSPVVNNKVTVIIPPGWLTTISAVSTQQFISRWDSEDQAMTVNESEHGLLSTNLRVACMERQDTMKTVPDYQTFWIFDETPTPRGTNAILNVHSSKNSSGIDLNDPGNPAPGTTNPGFNDTLDLPRPSSMAEYMTNYHIIFVIDDSSSMRGQRWTEVRLALTELSKEAMQYDADGMEICFLNSQKRKDCIANPADMLDIFDAVQPRGWTYTGAKLKFLLNRCIKRFDDAAGKPEYADIKPVDIIVLTDGAPTDDPAVVIADAIRRLDGAKHHLNAIGIQFVQIGDEDGAAAALQLLKDCPLRRMVDTVPYTKALTRQRLAEVLLGTLHPSIKSAIAEKSSTAVKECPICCSDDIPEYEYPRFPPTNRCQHEPIACRQCLAQHIEAQLFSQAMVLEINCPSHPCPEKLGYDEIKQWAAADCFKRYNSIALRQHLSEDINFRWCLNAKCDHGQTHRLGGLYQSISFLEDILTQALRNVDEYPIVQCTWCYKKSCFTHQLPWHEGLTCAQFDSLRPDVAADQEAAQLLIGTTTQQCSKCKKRVVAVINSRRSLIQFSQSVLLNCARRITCNVIALLGKFRHFGPCSHLRFQIDILHASTIAKFSQCCLGGLIPIFYVVQIALEIWLVCVRITACKRALSSSAHNRLGSSTACSSCIILSLDTFLAGCGPKENIISLHGMKAEESRGRASSNRGEYDGESTGNWEFQICTFAHCSKCLSPSSGFSESPNSNLSYTSTVVSHWFYPQDAQRFLAWGIRAMRGKVRTDDKEGTREGPDNAVYWEDVDFGMTENWTNQVEVHELGSLSTFPTLSPQVSLLTLPQALASLTSLQPHIDAIHVKAEVHNTRNRLTARPTPTHTEGRTNSLSYCRECQHAQELFQVLSESIKKEIAAVDKEGHRDLRLGGLSEVPLERMRETGKSVFDGLTADRSCIKTLPLYILDSNNLQTFYMAFADAKFLPSGTYAIINVEYNRFISFNKEGESFSASEVDYGCAISFLANKKWSIQGPPDVFADIGPHAEEGEDVVSIKNPPKPHQIYSPTQPDLFWSLPNGDDGASLQLSSKYDSRASYWKFRKLEKVDGDPQPPDPMKQFVAAAVKGPTPLDSAIKNTFAVTIPAGWLTTITSVSCGNCVNLVRVRRVVNEALEKEDLISGWDTIDKAMTVDGSDSDSLALPSAEEAYALVIEAFNSSNRARKDPHYKRIEYISEQINAGPKY</sequence>